<dbReference type="NCBIfam" id="TIGR00857">
    <property type="entry name" value="pyrC_multi"/>
    <property type="match status" value="1"/>
</dbReference>
<dbReference type="GO" id="GO:0004151">
    <property type="term" value="F:dihydroorotase activity"/>
    <property type="evidence" value="ECO:0007669"/>
    <property type="project" value="InterPro"/>
</dbReference>
<dbReference type="SUPFAM" id="SSF51338">
    <property type="entry name" value="Composite domain of metallo-dependent hydrolases"/>
    <property type="match status" value="1"/>
</dbReference>
<dbReference type="KEGG" id="hjo:AY555_09135"/>
<keyword evidence="4" id="KW-1185">Reference proteome</keyword>
<dbReference type="AlphaFoldDB" id="A0A143DEZ8"/>
<dbReference type="PANTHER" id="PTHR43668:SF2">
    <property type="entry name" value="ALLANTOINASE"/>
    <property type="match status" value="1"/>
</dbReference>
<dbReference type="GO" id="GO:0046872">
    <property type="term" value="F:metal ion binding"/>
    <property type="evidence" value="ECO:0007669"/>
    <property type="project" value="InterPro"/>
</dbReference>
<keyword evidence="1" id="KW-0665">Pyrimidine biosynthesis</keyword>
<dbReference type="Pfam" id="PF12890">
    <property type="entry name" value="DHOase"/>
    <property type="match status" value="1"/>
</dbReference>
<dbReference type="GO" id="GO:0005737">
    <property type="term" value="C:cytoplasm"/>
    <property type="evidence" value="ECO:0007669"/>
    <property type="project" value="TreeGrafter"/>
</dbReference>
<dbReference type="STRING" id="1549855.AY555_09135"/>
<sequence>MHRTHYFNARLLDPSLDLDAPGGLLVEGSCILDCGPHLQMSGTAHADNKIDCRNMALAPGLVDMRTHLREPGFAHKETLHTTGLLAASGGVTSVAGLPGTDPLVDNEAALAFVLNKARTDSAVKIYPYATATAGAKGTDLVEYGLMSAAGAIAFTEGEHAVSNAGVLRRIMQYTSMHGLLLIQRPEEPSLAKGVATSGELATRMGLSGMPPEAEVILLERDLRLVAMTGARYHASLISTADSVEAIRQAKAKGLSVTCDTAPPYFTLNELAISGYNTSAKLSPPLRSESDRKAVIDGLLDGTIDAIVSDHAPQNSDTKDVPFARAACGGLGLETLLPLTLGMIHDGSMPILRALALLSLNPARILGLKAGKLAAGYPADLIVVDLDKPWKYSASRSCSGSRNSPFDGHLLQGRVLRTIVDGKTIYVHGT</sequence>
<evidence type="ECO:0000313" key="3">
    <source>
        <dbReference type="EMBL" id="AMW35311.1"/>
    </source>
</evidence>
<dbReference type="InterPro" id="IPR011059">
    <property type="entry name" value="Metal-dep_hydrolase_composite"/>
</dbReference>
<dbReference type="GO" id="GO:0006221">
    <property type="term" value="P:pyrimidine nucleotide biosynthetic process"/>
    <property type="evidence" value="ECO:0007669"/>
    <property type="project" value="UniProtKB-KW"/>
</dbReference>
<dbReference type="PANTHER" id="PTHR43668">
    <property type="entry name" value="ALLANTOINASE"/>
    <property type="match status" value="1"/>
</dbReference>
<dbReference type="InterPro" id="IPR032466">
    <property type="entry name" value="Metal_Hydrolase"/>
</dbReference>
<name>A0A143DEZ8_9PROT</name>
<dbReference type="Proteomes" id="UP000076066">
    <property type="component" value="Chromosome"/>
</dbReference>
<dbReference type="SUPFAM" id="SSF51556">
    <property type="entry name" value="Metallo-dependent hydrolases"/>
    <property type="match status" value="1"/>
</dbReference>
<dbReference type="InterPro" id="IPR024403">
    <property type="entry name" value="DHOase_cat"/>
</dbReference>
<dbReference type="Gene3D" id="3.20.20.140">
    <property type="entry name" value="Metal-dependent hydrolases"/>
    <property type="match status" value="1"/>
</dbReference>
<dbReference type="GO" id="GO:0004038">
    <property type="term" value="F:allantoinase activity"/>
    <property type="evidence" value="ECO:0007669"/>
    <property type="project" value="TreeGrafter"/>
</dbReference>
<dbReference type="GeneID" id="53317316"/>
<feature type="domain" description="Dihydroorotase catalytic" evidence="2">
    <location>
        <begin position="57"/>
        <end position="241"/>
    </location>
</feature>
<dbReference type="Gene3D" id="2.30.40.10">
    <property type="entry name" value="Urease, subunit C, domain 1"/>
    <property type="match status" value="1"/>
</dbReference>
<dbReference type="InterPro" id="IPR050138">
    <property type="entry name" value="DHOase/Allantoinase_Hydrolase"/>
</dbReference>
<evidence type="ECO:0000313" key="4">
    <source>
        <dbReference type="Proteomes" id="UP000076066"/>
    </source>
</evidence>
<gene>
    <name evidence="3" type="ORF">AY555_09135</name>
</gene>
<dbReference type="InterPro" id="IPR004722">
    <property type="entry name" value="DHOase"/>
</dbReference>
<evidence type="ECO:0000256" key="1">
    <source>
        <dbReference type="ARBA" id="ARBA00022975"/>
    </source>
</evidence>
<evidence type="ECO:0000259" key="2">
    <source>
        <dbReference type="Pfam" id="PF12890"/>
    </source>
</evidence>
<dbReference type="RefSeq" id="WP_066135875.1">
    <property type="nucleotide sequence ID" value="NZ_CP014525.1"/>
</dbReference>
<reference evidence="3 4" key="1">
    <citation type="submission" date="2016-02" db="EMBL/GenBank/DDBJ databases">
        <title>Complete Genome of H5569, the type strain of the newly described species Haematospirillium jordaniae.</title>
        <authorList>
            <person name="Nicholson A.C."/>
            <person name="Humrighouse B.W."/>
            <person name="Loparov V."/>
            <person name="McQuiston J.R."/>
        </authorList>
    </citation>
    <scope>NUCLEOTIDE SEQUENCE [LARGE SCALE GENOMIC DNA]</scope>
    <source>
        <strain evidence="3 4">H5569</strain>
    </source>
</reference>
<dbReference type="OrthoDB" id="9803027at2"/>
<accession>A0A143DEZ8</accession>
<protein>
    <submittedName>
        <fullName evidence="3">Dihydroorotase</fullName>
    </submittedName>
</protein>
<organism evidence="3 4">
    <name type="scientific">Haematospirillum jordaniae</name>
    <dbReference type="NCBI Taxonomy" id="1549855"/>
    <lineage>
        <taxon>Bacteria</taxon>
        <taxon>Pseudomonadati</taxon>
        <taxon>Pseudomonadota</taxon>
        <taxon>Alphaproteobacteria</taxon>
        <taxon>Rhodospirillales</taxon>
        <taxon>Novispirillaceae</taxon>
        <taxon>Haematospirillum</taxon>
    </lineage>
</organism>
<proteinExistence type="predicted"/>
<dbReference type="EMBL" id="CP014525">
    <property type="protein sequence ID" value="AMW35311.1"/>
    <property type="molecule type" value="Genomic_DNA"/>
</dbReference>
<dbReference type="CDD" id="cd01317">
    <property type="entry name" value="DHOase_IIa"/>
    <property type="match status" value="1"/>
</dbReference>
<dbReference type="GO" id="GO:0006145">
    <property type="term" value="P:purine nucleobase catabolic process"/>
    <property type="evidence" value="ECO:0007669"/>
    <property type="project" value="TreeGrafter"/>
</dbReference>